<dbReference type="RefSeq" id="WP_129583715.1">
    <property type="nucleotide sequence ID" value="NZ_FYAH01000002.1"/>
</dbReference>
<dbReference type="AlphaFoldDB" id="A0A1Y6KV57"/>
<evidence type="ECO:0000313" key="2">
    <source>
        <dbReference type="Proteomes" id="UP000196485"/>
    </source>
</evidence>
<evidence type="ECO:0000313" key="1">
    <source>
        <dbReference type="EMBL" id="SMY15932.1"/>
    </source>
</evidence>
<organism evidence="1 2">
    <name type="scientific">Photobacterium aquimaris</name>
    <dbReference type="NCBI Taxonomy" id="512643"/>
    <lineage>
        <taxon>Bacteria</taxon>
        <taxon>Pseudomonadati</taxon>
        <taxon>Pseudomonadota</taxon>
        <taxon>Gammaproteobacteria</taxon>
        <taxon>Vibrionales</taxon>
        <taxon>Vibrionaceae</taxon>
        <taxon>Photobacterium</taxon>
    </lineage>
</organism>
<evidence type="ECO:0008006" key="3">
    <source>
        <dbReference type="Google" id="ProtNLM"/>
    </source>
</evidence>
<reference evidence="2" key="1">
    <citation type="submission" date="2017-06" db="EMBL/GenBank/DDBJ databases">
        <authorList>
            <person name="Rodrigo-Torres L."/>
            <person name="Arahal R. D."/>
            <person name="Lucena T."/>
        </authorList>
    </citation>
    <scope>NUCLEOTIDE SEQUENCE [LARGE SCALE GENOMIC DNA]</scope>
    <source>
        <strain evidence="2">type strain: CECT 9192</strain>
    </source>
</reference>
<dbReference type="EMBL" id="FYAH01000002">
    <property type="protein sequence ID" value="SMY15932.1"/>
    <property type="molecule type" value="Genomic_DNA"/>
</dbReference>
<name>A0A1Y6KV57_9GAMM</name>
<gene>
    <name evidence="1" type="ORF">PAQU9191_01163</name>
</gene>
<keyword evidence="2" id="KW-1185">Reference proteome</keyword>
<dbReference type="Proteomes" id="UP000196485">
    <property type="component" value="Unassembled WGS sequence"/>
</dbReference>
<proteinExistence type="predicted"/>
<sequence>MANSKLVGGAGEHYIAYVLSCFNYVCALVREGSPTIDLLASNIDGSRALSIQVKTSKSARRKRGRGENKDWHHLEFTLGKKAVEHSGENFVFCFVDLKGLDPSKIPDVYVIRKRGQP</sequence>
<accession>A0A1Y6KV57</accession>
<protein>
    <recommendedName>
        <fullName evidence="3">PD(D/E)XK endonuclease domain-containing protein</fullName>
    </recommendedName>
</protein>